<evidence type="ECO:0000256" key="2">
    <source>
        <dbReference type="ARBA" id="ARBA00022679"/>
    </source>
</evidence>
<comment type="similarity">
    <text evidence="4">Belongs to the class I-like SAM-binding methyltransferase superfamily. Cation-dependent O-methyltransferase family.</text>
</comment>
<keyword evidence="3 4" id="KW-0949">S-adenosyl-L-methionine</keyword>
<dbReference type="CDD" id="cd02440">
    <property type="entry name" value="AdoMet_MTases"/>
    <property type="match status" value="1"/>
</dbReference>
<dbReference type="RefSeq" id="WP_275118362.1">
    <property type="nucleotide sequence ID" value="NZ_JAOTPO010000006.1"/>
</dbReference>
<accession>A0ABT5VG83</accession>
<dbReference type="PANTHER" id="PTHR10509:SF14">
    <property type="entry name" value="CAFFEOYL-COA O-METHYLTRANSFERASE 3-RELATED"/>
    <property type="match status" value="1"/>
</dbReference>
<organism evidence="5 6">
    <name type="scientific">Alkalihalobacterium chitinilyticum</name>
    <dbReference type="NCBI Taxonomy" id="2980103"/>
    <lineage>
        <taxon>Bacteria</taxon>
        <taxon>Bacillati</taxon>
        <taxon>Bacillota</taxon>
        <taxon>Bacilli</taxon>
        <taxon>Bacillales</taxon>
        <taxon>Bacillaceae</taxon>
        <taxon>Alkalihalobacterium</taxon>
    </lineage>
</organism>
<dbReference type="PROSITE" id="PS51682">
    <property type="entry name" value="SAM_OMT_I"/>
    <property type="match status" value="1"/>
</dbReference>
<protein>
    <recommendedName>
        <fullName evidence="4">tRNA 5-hydroxyuridine methyltransferase</fullName>
        <ecNumber evidence="4">2.1.1.-</ecNumber>
    </recommendedName>
    <alternativeName>
        <fullName evidence="4">ho5U methyltransferase</fullName>
    </alternativeName>
</protein>
<dbReference type="InterPro" id="IPR002935">
    <property type="entry name" value="SAM_O-MeTrfase"/>
</dbReference>
<name>A0ABT5VG83_9BACI</name>
<feature type="binding site" evidence="4">
    <location>
        <position position="69"/>
    </location>
    <ligand>
        <name>S-adenosyl-L-methionine</name>
        <dbReference type="ChEBI" id="CHEBI:59789"/>
    </ligand>
</feature>
<dbReference type="Proteomes" id="UP001148125">
    <property type="component" value="Unassembled WGS sequence"/>
</dbReference>
<feature type="binding site" evidence="4">
    <location>
        <position position="134"/>
    </location>
    <ligand>
        <name>S-adenosyl-L-methionine</name>
        <dbReference type="ChEBI" id="CHEBI:59789"/>
    </ligand>
</feature>
<keyword evidence="1 4" id="KW-0489">Methyltransferase</keyword>
<evidence type="ECO:0000256" key="4">
    <source>
        <dbReference type="HAMAP-Rule" id="MF_02217"/>
    </source>
</evidence>
<keyword evidence="2 4" id="KW-0808">Transferase</keyword>
<evidence type="ECO:0000256" key="1">
    <source>
        <dbReference type="ARBA" id="ARBA00022603"/>
    </source>
</evidence>
<feature type="binding site" evidence="4">
    <location>
        <position position="161"/>
    </location>
    <ligand>
        <name>Mg(2+)</name>
        <dbReference type="ChEBI" id="CHEBI:18420"/>
    </ligand>
</feature>
<feature type="binding site" evidence="4">
    <location>
        <position position="134"/>
    </location>
    <ligand>
        <name>Mg(2+)</name>
        <dbReference type="ChEBI" id="CHEBI:18420"/>
    </ligand>
</feature>
<reference evidence="5" key="1">
    <citation type="submission" date="2024-05" db="EMBL/GenBank/DDBJ databases">
        <title>Alkalihalobacillus sp. strain MEB203 novel alkaliphilic bacterium from Lonar Lake, India.</title>
        <authorList>
            <person name="Joshi A."/>
            <person name="Thite S."/>
            <person name="Mengade P."/>
        </authorList>
    </citation>
    <scope>NUCLEOTIDE SEQUENCE</scope>
    <source>
        <strain evidence="5">MEB 203</strain>
    </source>
</reference>
<dbReference type="EC" id="2.1.1.-" evidence="4"/>
<evidence type="ECO:0000313" key="5">
    <source>
        <dbReference type="EMBL" id="MDE5413742.1"/>
    </source>
</evidence>
<comment type="catalytic activity">
    <reaction evidence="4">
        <text>5-hydroxyuridine(34) in tRNA + S-adenosyl-L-methionine = 5-methoxyuridine(34) in tRNA + S-adenosyl-L-homocysteine + H(+)</text>
        <dbReference type="Rhea" id="RHEA:60524"/>
        <dbReference type="Rhea" id="RHEA-COMP:13381"/>
        <dbReference type="Rhea" id="RHEA-COMP:15591"/>
        <dbReference type="ChEBI" id="CHEBI:15378"/>
        <dbReference type="ChEBI" id="CHEBI:57856"/>
        <dbReference type="ChEBI" id="CHEBI:59789"/>
        <dbReference type="ChEBI" id="CHEBI:136877"/>
        <dbReference type="ChEBI" id="CHEBI:143860"/>
    </reaction>
</comment>
<gene>
    <name evidence="4" type="primary">trmR</name>
    <name evidence="5" type="ORF">N7Z68_10125</name>
</gene>
<proteinExistence type="inferred from homology"/>
<dbReference type="EMBL" id="JAOTPO010000006">
    <property type="protein sequence ID" value="MDE5413742.1"/>
    <property type="molecule type" value="Genomic_DNA"/>
</dbReference>
<evidence type="ECO:0000313" key="6">
    <source>
        <dbReference type="Proteomes" id="UP001148125"/>
    </source>
</evidence>
<dbReference type="InterPro" id="IPR050362">
    <property type="entry name" value="Cation-dep_OMT"/>
</dbReference>
<dbReference type="PANTHER" id="PTHR10509">
    <property type="entry name" value="O-METHYLTRANSFERASE-RELATED"/>
    <property type="match status" value="1"/>
</dbReference>
<feature type="binding site" evidence="4">
    <location>
        <begin position="114"/>
        <end position="115"/>
    </location>
    <ligand>
        <name>S-adenosyl-L-methionine</name>
        <dbReference type="ChEBI" id="CHEBI:59789"/>
    </ligand>
</feature>
<dbReference type="SUPFAM" id="SSF53335">
    <property type="entry name" value="S-adenosyl-L-methionine-dependent methyltransferases"/>
    <property type="match status" value="1"/>
</dbReference>
<feature type="binding site" evidence="4">
    <location>
        <position position="160"/>
    </location>
    <ligand>
        <name>Mg(2+)</name>
        <dbReference type="ChEBI" id="CHEBI:18420"/>
    </ligand>
</feature>
<comment type="subunit">
    <text evidence="4">Homodimer.</text>
</comment>
<dbReference type="HAMAP" id="MF_02217">
    <property type="entry name" value="TrmR_methyltr"/>
    <property type="match status" value="1"/>
</dbReference>
<dbReference type="InterPro" id="IPR029063">
    <property type="entry name" value="SAM-dependent_MTases_sf"/>
</dbReference>
<comment type="caution">
    <text evidence="5">The sequence shown here is derived from an EMBL/GenBank/DDBJ whole genome shotgun (WGS) entry which is preliminary data.</text>
</comment>
<feature type="binding site" evidence="4">
    <location>
        <position position="39"/>
    </location>
    <ligand>
        <name>S-adenosyl-L-methionine</name>
        <dbReference type="ChEBI" id="CHEBI:59789"/>
    </ligand>
</feature>
<sequence>MLPNNDHKIDAYIESLICERNELLIEMEQLAKEQQVPIMELVGIETLLQLLRMKQPKSILEIGTAIGYSAIRMAQAVDDVKIITIERDEPRYKQALEFVERANVSDQVEIIFGDALHVGEQLELYAPFDVLFIDAAKGQYEKFFQIYEPLVRPGGLIISDNVLFRGLVAEEYIENKNHAGMAKKLRRYNEWLMKNEQFTTTILPVGDGIALSIKK</sequence>
<feature type="binding site" evidence="4">
    <location>
        <position position="86"/>
    </location>
    <ligand>
        <name>S-adenosyl-L-methionine</name>
        <dbReference type="ChEBI" id="CHEBI:59789"/>
    </ligand>
</feature>
<keyword evidence="4" id="KW-0819">tRNA processing</keyword>
<dbReference type="InterPro" id="IPR043675">
    <property type="entry name" value="TrmR_methyltr"/>
</dbReference>
<dbReference type="Pfam" id="PF01596">
    <property type="entry name" value="Methyltransf_3"/>
    <property type="match status" value="1"/>
</dbReference>
<keyword evidence="4" id="KW-0460">Magnesium</keyword>
<keyword evidence="4" id="KW-0479">Metal-binding</keyword>
<dbReference type="Gene3D" id="3.40.50.150">
    <property type="entry name" value="Vaccinia Virus protein VP39"/>
    <property type="match status" value="1"/>
</dbReference>
<keyword evidence="6" id="KW-1185">Reference proteome</keyword>
<evidence type="ECO:0000256" key="3">
    <source>
        <dbReference type="ARBA" id="ARBA00022691"/>
    </source>
</evidence>
<comment type="function">
    <text evidence="4">Catalyzes the methylation of 5-hydroxyuridine (ho5U) to form 5-methoxyuridine (mo5U) at position 34 in tRNAs.</text>
</comment>